<dbReference type="STRING" id="189425.PGRAT_25010"/>
<evidence type="ECO:0000313" key="3">
    <source>
        <dbReference type="EMBL" id="AIQ70531.1"/>
    </source>
</evidence>
<dbReference type="eggNOG" id="COG1316">
    <property type="taxonomic scope" value="Bacteria"/>
</dbReference>
<feature type="domain" description="Cell envelope-related transcriptional attenuator" evidence="2">
    <location>
        <begin position="80"/>
        <end position="230"/>
    </location>
</feature>
<dbReference type="OrthoDB" id="27330at2"/>
<evidence type="ECO:0000259" key="2">
    <source>
        <dbReference type="Pfam" id="PF03816"/>
    </source>
</evidence>
<dbReference type="Pfam" id="PF03816">
    <property type="entry name" value="LytR_cpsA_psr"/>
    <property type="match status" value="1"/>
</dbReference>
<accession>A0A089M9P6</accession>
<proteinExistence type="inferred from homology"/>
<organism evidence="3 4">
    <name type="scientific">Paenibacillus graminis</name>
    <dbReference type="NCBI Taxonomy" id="189425"/>
    <lineage>
        <taxon>Bacteria</taxon>
        <taxon>Bacillati</taxon>
        <taxon>Bacillota</taxon>
        <taxon>Bacilli</taxon>
        <taxon>Bacillales</taxon>
        <taxon>Paenibacillaceae</taxon>
        <taxon>Paenibacillus</taxon>
    </lineage>
</organism>
<dbReference type="AlphaFoldDB" id="A0A089M9P6"/>
<dbReference type="HOGENOM" id="CLU_016455_2_2_9"/>
<dbReference type="InterPro" id="IPR004474">
    <property type="entry name" value="LytR_CpsA_psr"/>
</dbReference>
<dbReference type="PANTHER" id="PTHR33392:SF6">
    <property type="entry name" value="POLYISOPRENYL-TEICHOIC ACID--PEPTIDOGLYCAN TEICHOIC ACID TRANSFERASE TAGU"/>
    <property type="match status" value="1"/>
</dbReference>
<keyword evidence="4" id="KW-1185">Reference proteome</keyword>
<reference evidence="3 4" key="1">
    <citation type="submission" date="2014-08" db="EMBL/GenBank/DDBJ databases">
        <title>Comparative genomics of the Paenibacillus odorifer group.</title>
        <authorList>
            <person name="den Bakker H.C."/>
            <person name="Tsai Y.-C."/>
            <person name="Martin N."/>
            <person name="Korlach J."/>
            <person name="Wiedmann M."/>
        </authorList>
    </citation>
    <scope>NUCLEOTIDE SEQUENCE [LARGE SCALE GENOMIC DNA]</scope>
    <source>
        <strain evidence="3 4">DSM 15220</strain>
    </source>
</reference>
<dbReference type="NCBIfam" id="TIGR00350">
    <property type="entry name" value="lytR_cpsA_psr"/>
    <property type="match status" value="1"/>
</dbReference>
<gene>
    <name evidence="3" type="ORF">PGRAT_25010</name>
</gene>
<dbReference type="Gene3D" id="3.40.630.190">
    <property type="entry name" value="LCP protein"/>
    <property type="match status" value="1"/>
</dbReference>
<dbReference type="EMBL" id="CP009287">
    <property type="protein sequence ID" value="AIQ70531.1"/>
    <property type="molecule type" value="Genomic_DNA"/>
</dbReference>
<protein>
    <recommendedName>
        <fullName evidence="2">Cell envelope-related transcriptional attenuator domain-containing protein</fullName>
    </recommendedName>
</protein>
<sequence>MLAFIIIAGISSFVFRKELMMFGFDHVVAPTVEGTLKNSYVPLKDNNDETFDVSTKLDKSPPFSLLLLGTDQRKNENGLSDSIIYSVVRPKDNKVLFVSIPRDSYTKIVGAENVKGARRNTKINAAHSYGGAQMSVDTVRNLLDAPINYYATINFNGLVEVVDALGGVELPITKLIENKNPAHEKLRVEPNKPIYSGREALMYVRYREDSDFKRTERQRIFLKAALERMKNIRNISNIKQIMELAGENFKTNMKADLMLELAKKVIFESGTPQITSHMMQGTDKRTDQWYYILDEEDVRNTHELIELWLDPDTTVSELISEVGDDTLPN</sequence>
<name>A0A089M9P6_9BACL</name>
<comment type="similarity">
    <text evidence="1">Belongs to the LytR/CpsA/Psr (LCP) family.</text>
</comment>
<evidence type="ECO:0000256" key="1">
    <source>
        <dbReference type="ARBA" id="ARBA00006068"/>
    </source>
</evidence>
<dbReference type="KEGG" id="pgm:PGRAT_25010"/>
<dbReference type="PANTHER" id="PTHR33392">
    <property type="entry name" value="POLYISOPRENYL-TEICHOIC ACID--PEPTIDOGLYCAN TEICHOIC ACID TRANSFERASE TAGU"/>
    <property type="match status" value="1"/>
</dbReference>
<dbReference type="InterPro" id="IPR050922">
    <property type="entry name" value="LytR/CpsA/Psr_CW_biosynth"/>
</dbReference>
<dbReference type="Proteomes" id="UP000029500">
    <property type="component" value="Chromosome"/>
</dbReference>
<evidence type="ECO:0000313" key="4">
    <source>
        <dbReference type="Proteomes" id="UP000029500"/>
    </source>
</evidence>